<organism evidence="1 2">
    <name type="scientific">Caballeronia sordidicola</name>
    <name type="common">Burkholderia sordidicola</name>
    <dbReference type="NCBI Taxonomy" id="196367"/>
    <lineage>
        <taxon>Bacteria</taxon>
        <taxon>Pseudomonadati</taxon>
        <taxon>Pseudomonadota</taxon>
        <taxon>Betaproteobacteria</taxon>
        <taxon>Burkholderiales</taxon>
        <taxon>Burkholderiaceae</taxon>
        <taxon>Caballeronia</taxon>
    </lineage>
</organism>
<accession>A0A242MML6</accession>
<sequence length="39" mass="4089">MIARVGHNCTAVALADKNARMIQALLSCEASYVAPSIKA</sequence>
<name>A0A242MML6_CABSO</name>
<dbReference type="EMBL" id="NBTY01000111">
    <property type="protein sequence ID" value="OTP72559.1"/>
    <property type="molecule type" value="Genomic_DNA"/>
</dbReference>
<protein>
    <submittedName>
        <fullName evidence="1">Uncharacterized protein</fullName>
    </submittedName>
</protein>
<gene>
    <name evidence="1" type="ORF">PAMC26510_21060</name>
</gene>
<comment type="caution">
    <text evidence="1">The sequence shown here is derived from an EMBL/GenBank/DDBJ whole genome shotgun (WGS) entry which is preliminary data.</text>
</comment>
<evidence type="ECO:0000313" key="1">
    <source>
        <dbReference type="EMBL" id="OTP72559.1"/>
    </source>
</evidence>
<reference evidence="1 2" key="1">
    <citation type="submission" date="2017-03" db="EMBL/GenBank/DDBJ databases">
        <title>Genome analysis of strain PAMC 26510.</title>
        <authorList>
            <person name="Oh H.-M."/>
            <person name="Yang J.-A."/>
        </authorList>
    </citation>
    <scope>NUCLEOTIDE SEQUENCE [LARGE SCALE GENOMIC DNA]</scope>
    <source>
        <strain evidence="1 2">PAMC 26510</strain>
    </source>
</reference>
<dbReference type="AlphaFoldDB" id="A0A242MML6"/>
<evidence type="ECO:0000313" key="2">
    <source>
        <dbReference type="Proteomes" id="UP000194546"/>
    </source>
</evidence>
<dbReference type="Proteomes" id="UP000194546">
    <property type="component" value="Unassembled WGS sequence"/>
</dbReference>
<proteinExistence type="predicted"/>